<comment type="caution">
    <text evidence="2">The sequence shown here is derived from an EMBL/GenBank/DDBJ whole genome shotgun (WGS) entry which is preliminary data.</text>
</comment>
<dbReference type="RefSeq" id="WP_268785763.1">
    <property type="nucleotide sequence ID" value="NZ_JAPQYE010000003.1"/>
</dbReference>
<reference evidence="2" key="1">
    <citation type="submission" date="2022-12" db="EMBL/GenBank/DDBJ databases">
        <title>Whole genome sequence of Mycolicibacterium iranicum strain SBH312.</title>
        <authorList>
            <person name="Jani J."/>
            <person name="Arifin Mustapha Z."/>
            <person name="Ahmed K."/>
            <person name="Kai Ling C."/>
        </authorList>
    </citation>
    <scope>NUCLEOTIDE SEQUENCE</scope>
    <source>
        <strain evidence="2">SBH312</strain>
    </source>
</reference>
<keyword evidence="3" id="KW-1185">Reference proteome</keyword>
<evidence type="ECO:0000313" key="2">
    <source>
        <dbReference type="EMBL" id="MCZ0727959.1"/>
    </source>
</evidence>
<accession>A0ABT4HCP4</accession>
<feature type="region of interest" description="Disordered" evidence="1">
    <location>
        <begin position="76"/>
        <end position="123"/>
    </location>
</feature>
<proteinExistence type="predicted"/>
<gene>
    <name evidence="2" type="ORF">OY187_07870</name>
</gene>
<protein>
    <submittedName>
        <fullName evidence="2">Uncharacterized protein</fullName>
    </submittedName>
</protein>
<sequence>MTIHEEHEAFTLLDDAIHALSALARDAVPVDAVLIVGVQRVGDDGAPVEHVEIYPRAGTQPAPTRALIAEAGTLLDPAHASGDKPLTATQGEEPLPPAHAAPRGLGSAPPGFCPPKKNNNREDTKMMDRDDLRAAVRDLFGNVGERPPGPRYELTLAAVEDYSLRWIANRGAGRFTTTDVDIVTDADGAPLAVGRSVETFVFNSLVVARAHAERLGIAEAIAAGAYPGVELFDPYSGQGGQS</sequence>
<dbReference type="InterPro" id="IPR055637">
    <property type="entry name" value="DUF7213"/>
</dbReference>
<dbReference type="Pfam" id="PF23850">
    <property type="entry name" value="DUF7213"/>
    <property type="match status" value="1"/>
</dbReference>
<organism evidence="2 3">
    <name type="scientific">Mycolicibacterium iranicum</name>
    <name type="common">Mycobacterium iranicum</name>
    <dbReference type="NCBI Taxonomy" id="912594"/>
    <lineage>
        <taxon>Bacteria</taxon>
        <taxon>Bacillati</taxon>
        <taxon>Actinomycetota</taxon>
        <taxon>Actinomycetes</taxon>
        <taxon>Mycobacteriales</taxon>
        <taxon>Mycobacteriaceae</taxon>
        <taxon>Mycolicibacterium</taxon>
    </lineage>
</organism>
<dbReference type="EMBL" id="JAPQYE010000003">
    <property type="protein sequence ID" value="MCZ0727959.1"/>
    <property type="molecule type" value="Genomic_DNA"/>
</dbReference>
<evidence type="ECO:0000313" key="3">
    <source>
        <dbReference type="Proteomes" id="UP001084650"/>
    </source>
</evidence>
<name>A0ABT4HCP4_MYCIR</name>
<dbReference type="Proteomes" id="UP001084650">
    <property type="component" value="Unassembled WGS sequence"/>
</dbReference>
<evidence type="ECO:0000256" key="1">
    <source>
        <dbReference type="SAM" id="MobiDB-lite"/>
    </source>
</evidence>